<organism evidence="2 3">
    <name type="scientific">Microbacterium caowuchunii</name>
    <dbReference type="NCBI Taxonomy" id="2614638"/>
    <lineage>
        <taxon>Bacteria</taxon>
        <taxon>Bacillati</taxon>
        <taxon>Actinomycetota</taxon>
        <taxon>Actinomycetes</taxon>
        <taxon>Micrococcales</taxon>
        <taxon>Microbacteriaceae</taxon>
        <taxon>Microbacterium</taxon>
    </lineage>
</organism>
<sequence>METTRTGTSAAGPHEHTDRPPDRVRPLGARPHPPPRSEVSPSAAYQPAYRRIDVSTGVSSGLDIDIDAHREHRLRSIVGPLPVGTREARTFHTAELVPEPDHPRNPDAVSVRIGGSTVGYIPADVAAELAPAVTALVTRGAVPTVRATIRTRQAADSGSLRSTVRLALTPASVASAIPENDPPGEPYTILPRGTGTRVAGDAVQIGPIVAYLPASGTANLLVTLHAGGDGNPPVGVVLDGFRVGELPPDAARRTLPLLRAQARRGLLTAAWATLDGTCASLRLSVSIPEPEAADRGWLEGAPCTVPTNPGHERLPLPPAYRPHGGEL</sequence>
<keyword evidence="3" id="KW-1185">Reference proteome</keyword>
<proteinExistence type="predicted"/>
<feature type="region of interest" description="Disordered" evidence="1">
    <location>
        <begin position="306"/>
        <end position="327"/>
    </location>
</feature>
<dbReference type="AlphaFoldDB" id="A0A5N0THP7"/>
<evidence type="ECO:0008006" key="4">
    <source>
        <dbReference type="Google" id="ProtNLM"/>
    </source>
</evidence>
<evidence type="ECO:0000313" key="2">
    <source>
        <dbReference type="EMBL" id="KAA9133627.1"/>
    </source>
</evidence>
<dbReference type="EMBL" id="VYUY01000010">
    <property type="protein sequence ID" value="KAA9133627.1"/>
    <property type="molecule type" value="Genomic_DNA"/>
</dbReference>
<dbReference type="RefSeq" id="WP_150893410.1">
    <property type="nucleotide sequence ID" value="NZ_VYUY01000010.1"/>
</dbReference>
<protein>
    <recommendedName>
        <fullName evidence="4">HIRAN domain-containing protein</fullName>
    </recommendedName>
</protein>
<feature type="region of interest" description="Disordered" evidence="1">
    <location>
        <begin position="1"/>
        <end position="48"/>
    </location>
</feature>
<comment type="caution">
    <text evidence="2">The sequence shown here is derived from an EMBL/GenBank/DDBJ whole genome shotgun (WGS) entry which is preliminary data.</text>
</comment>
<evidence type="ECO:0000256" key="1">
    <source>
        <dbReference type="SAM" id="MobiDB-lite"/>
    </source>
</evidence>
<dbReference type="Proteomes" id="UP000326838">
    <property type="component" value="Unassembled WGS sequence"/>
</dbReference>
<reference evidence="3" key="1">
    <citation type="submission" date="2019-09" db="EMBL/GenBank/DDBJ databases">
        <title>Mumia zhuanghuii sp. nov. isolated from the intestinal contents of plateau pika (Ochotona curzoniae) in the Qinghai-Tibet plateau of China.</title>
        <authorList>
            <person name="Tian Z."/>
        </authorList>
    </citation>
    <scope>NUCLEOTIDE SEQUENCE [LARGE SCALE GENOMIC DNA]</scope>
    <source>
        <strain evidence="3">L-033</strain>
    </source>
</reference>
<evidence type="ECO:0000313" key="3">
    <source>
        <dbReference type="Proteomes" id="UP000326838"/>
    </source>
</evidence>
<name>A0A5N0THP7_9MICO</name>
<feature type="compositionally biased region" description="Basic and acidic residues" evidence="1">
    <location>
        <begin position="13"/>
        <end position="25"/>
    </location>
</feature>
<accession>A0A5N0THP7</accession>
<gene>
    <name evidence="2" type="ORF">F6B40_09495</name>
</gene>
<dbReference type="Gene3D" id="3.30.70.2330">
    <property type="match status" value="1"/>
</dbReference>